<evidence type="ECO:0000256" key="1">
    <source>
        <dbReference type="ARBA" id="ARBA00001966"/>
    </source>
</evidence>
<feature type="binding site" evidence="10">
    <location>
        <position position="269"/>
    </location>
    <ligand>
        <name>[4Fe-4S] cluster</name>
        <dbReference type="ChEBI" id="CHEBI:49883"/>
    </ligand>
</feature>
<feature type="binding site" evidence="10">
    <location>
        <position position="364"/>
    </location>
    <ligand>
        <name>[4Fe-4S] cluster</name>
        <dbReference type="ChEBI" id="CHEBI:49883"/>
    </ligand>
</feature>
<dbReference type="Proteomes" id="UP000095023">
    <property type="component" value="Unassembled WGS sequence"/>
</dbReference>
<dbReference type="GO" id="GO:0006270">
    <property type="term" value="P:DNA replication initiation"/>
    <property type="evidence" value="ECO:0007669"/>
    <property type="project" value="EnsemblFungi"/>
</dbReference>
<dbReference type="CDD" id="cd07322">
    <property type="entry name" value="PriL_PriS_Eukaryotic"/>
    <property type="match status" value="1"/>
</dbReference>
<keyword evidence="8 10" id="KW-0411">Iron-sulfur</keyword>
<protein>
    <recommendedName>
        <fullName evidence="11">DNA primase large subunit C-terminal domain-containing protein</fullName>
    </recommendedName>
</protein>
<dbReference type="InterPro" id="IPR058560">
    <property type="entry name" value="DNA_primase_C"/>
</dbReference>
<keyword evidence="6 10" id="KW-0479">Metal-binding</keyword>
<dbReference type="GO" id="GO:0051539">
    <property type="term" value="F:4 iron, 4 sulfur cluster binding"/>
    <property type="evidence" value="ECO:0007669"/>
    <property type="project" value="UniProtKB-KW"/>
</dbReference>
<dbReference type="InterPro" id="IPR016558">
    <property type="entry name" value="DNA_primase_lsu_euk"/>
</dbReference>
<evidence type="ECO:0000313" key="12">
    <source>
        <dbReference type="EMBL" id="ODV92468.1"/>
    </source>
</evidence>
<evidence type="ECO:0000256" key="8">
    <source>
        <dbReference type="ARBA" id="ARBA00023014"/>
    </source>
</evidence>
<gene>
    <name evidence="12" type="ORF">CANCADRAFT_17020</name>
</gene>
<keyword evidence="3 10" id="KW-0004">4Fe-4S</keyword>
<evidence type="ECO:0000256" key="4">
    <source>
        <dbReference type="ARBA" id="ARBA00022515"/>
    </source>
</evidence>
<evidence type="ECO:0000256" key="10">
    <source>
        <dbReference type="PIRSR" id="PIRSR009449-1"/>
    </source>
</evidence>
<keyword evidence="5" id="KW-0235">DNA replication</keyword>
<evidence type="ECO:0000256" key="3">
    <source>
        <dbReference type="ARBA" id="ARBA00022485"/>
    </source>
</evidence>
<dbReference type="PIRSF" id="PIRSF009449">
    <property type="entry name" value="DNA_primase_large_subunit"/>
    <property type="match status" value="1"/>
</dbReference>
<evidence type="ECO:0000259" key="11">
    <source>
        <dbReference type="Pfam" id="PF04104"/>
    </source>
</evidence>
<dbReference type="Pfam" id="PF26466">
    <property type="entry name" value="DNA_primase_lrg_N"/>
    <property type="match status" value="1"/>
</dbReference>
<keyword evidence="9" id="KW-0238">DNA-binding</keyword>
<evidence type="ECO:0000256" key="5">
    <source>
        <dbReference type="ARBA" id="ARBA00022705"/>
    </source>
</evidence>
<dbReference type="InterPro" id="IPR007238">
    <property type="entry name" value="DNA_primase_lsu_euk/arc"/>
</dbReference>
<dbReference type="EMBL" id="KV453841">
    <property type="protein sequence ID" value="ODV92468.1"/>
    <property type="molecule type" value="Genomic_DNA"/>
</dbReference>
<dbReference type="GO" id="GO:0003697">
    <property type="term" value="F:single-stranded DNA binding"/>
    <property type="evidence" value="ECO:0007669"/>
    <property type="project" value="EnsemblFungi"/>
</dbReference>
<dbReference type="PANTHER" id="PTHR10537">
    <property type="entry name" value="DNA PRIMASE LARGE SUBUNIT"/>
    <property type="match status" value="1"/>
</dbReference>
<dbReference type="Pfam" id="PF04104">
    <property type="entry name" value="DNA_primase_lrg"/>
    <property type="match status" value="1"/>
</dbReference>
<dbReference type="GO" id="GO:0006302">
    <property type="term" value="P:double-strand break repair"/>
    <property type="evidence" value="ECO:0007669"/>
    <property type="project" value="EnsemblFungi"/>
</dbReference>
<evidence type="ECO:0000256" key="7">
    <source>
        <dbReference type="ARBA" id="ARBA00023004"/>
    </source>
</evidence>
<dbReference type="GO" id="GO:0006269">
    <property type="term" value="P:DNA replication, synthesis of primer"/>
    <property type="evidence" value="ECO:0007669"/>
    <property type="project" value="UniProtKB-KW"/>
</dbReference>
<sequence>QYAHRLNMYDQIPTEEITTDEFEQWALDRLQVLVAVEGFINGRSMTKSEMETVLKQALDEYLPMSLTSNTAKQAKTQKERQKDHYSHYILRLAFCRSKELISRFVRAETMLFKMRFDMEERAEKSAFVHDMKFGWEVVDSEEKGRIQPFLEAVSGNTAHETFYKIEFEKVLDLVATRRVYLENGTGYVPESLQSSIAAEEFSKRLEFAMNITARLRKAADQDSRLEPVLKHISAGYNAIRAANASRKSAVEGDLTAESVEELKDNFPLCMSQILSHIRTRKHLKYDGRIQFNRFIKGMGVPVQEALEFWQKAFSTITEERFNKDYKYNFRHDYGDVGGRINFHPMSCVEILRLPPPVRDQSHGCPYRDMPPDILNMTLKSMGVQDTATLNSVQKSVEEKKYNVACATVYRNLHEGALTDALRENKLEQREINRFNPEVIMHPNEYFDLSYQTSKL</sequence>
<evidence type="ECO:0000313" key="13">
    <source>
        <dbReference type="Proteomes" id="UP000095023"/>
    </source>
</evidence>
<keyword evidence="13" id="KW-1185">Reference proteome</keyword>
<dbReference type="Gene3D" id="1.20.930.80">
    <property type="match status" value="1"/>
</dbReference>
<dbReference type="GO" id="GO:0005658">
    <property type="term" value="C:alpha DNA polymerase:primase complex"/>
    <property type="evidence" value="ECO:0007669"/>
    <property type="project" value="EnsemblFungi"/>
</dbReference>
<dbReference type="PANTHER" id="PTHR10537:SF3">
    <property type="entry name" value="DNA PRIMASE LARGE SUBUNIT"/>
    <property type="match status" value="1"/>
</dbReference>
<dbReference type="GO" id="GO:0046872">
    <property type="term" value="F:metal ion binding"/>
    <property type="evidence" value="ECO:0007669"/>
    <property type="project" value="UniProtKB-KW"/>
</dbReference>
<feature type="domain" description="DNA primase large subunit C-terminal" evidence="11">
    <location>
        <begin position="263"/>
        <end position="446"/>
    </location>
</feature>
<comment type="similarity">
    <text evidence="2">Belongs to the eukaryotic-type primase large subunit family.</text>
</comment>
<feature type="binding site" evidence="10">
    <location>
        <position position="347"/>
    </location>
    <ligand>
        <name>[4Fe-4S] cluster</name>
        <dbReference type="ChEBI" id="CHEBI:49883"/>
    </ligand>
</feature>
<evidence type="ECO:0000256" key="9">
    <source>
        <dbReference type="ARBA" id="ARBA00023125"/>
    </source>
</evidence>
<name>A0A1E4TLE3_9ASCO</name>
<dbReference type="GO" id="GO:0003899">
    <property type="term" value="F:DNA-directed RNA polymerase activity"/>
    <property type="evidence" value="ECO:0007669"/>
    <property type="project" value="EnsemblFungi"/>
</dbReference>
<dbReference type="OrthoDB" id="421393at2759"/>
<keyword evidence="7 10" id="KW-0408">Iron</keyword>
<feature type="non-terminal residue" evidence="12">
    <location>
        <position position="455"/>
    </location>
</feature>
<comment type="cofactor">
    <cofactor evidence="1">
        <name>[4Fe-4S] cluster</name>
        <dbReference type="ChEBI" id="CHEBI:49883"/>
    </cofactor>
</comment>
<dbReference type="AlphaFoldDB" id="A0A1E4TLE3"/>
<feature type="non-terminal residue" evidence="12">
    <location>
        <position position="1"/>
    </location>
</feature>
<dbReference type="GO" id="GO:0005635">
    <property type="term" value="C:nuclear envelope"/>
    <property type="evidence" value="ECO:0007669"/>
    <property type="project" value="EnsemblFungi"/>
</dbReference>
<evidence type="ECO:0000256" key="6">
    <source>
        <dbReference type="ARBA" id="ARBA00022723"/>
    </source>
</evidence>
<evidence type="ECO:0000256" key="2">
    <source>
        <dbReference type="ARBA" id="ARBA00010564"/>
    </source>
</evidence>
<keyword evidence="4" id="KW-0639">Primosome</keyword>
<feature type="binding site" evidence="10">
    <location>
        <position position="405"/>
    </location>
    <ligand>
        <name>[4Fe-4S] cluster</name>
        <dbReference type="ChEBI" id="CHEBI:49883"/>
    </ligand>
</feature>
<organism evidence="12 13">
    <name type="scientific">Tortispora caseinolytica NRRL Y-17796</name>
    <dbReference type="NCBI Taxonomy" id="767744"/>
    <lineage>
        <taxon>Eukaryota</taxon>
        <taxon>Fungi</taxon>
        <taxon>Dikarya</taxon>
        <taxon>Ascomycota</taxon>
        <taxon>Saccharomycotina</taxon>
        <taxon>Trigonopsidomycetes</taxon>
        <taxon>Trigonopsidales</taxon>
        <taxon>Trigonopsidaceae</taxon>
        <taxon>Tortispora</taxon>
    </lineage>
</organism>
<accession>A0A1E4TLE3</accession>
<proteinExistence type="inferred from homology"/>
<reference evidence="13" key="1">
    <citation type="submission" date="2016-02" db="EMBL/GenBank/DDBJ databases">
        <title>Comparative genomics of biotechnologically important yeasts.</title>
        <authorList>
            <consortium name="DOE Joint Genome Institute"/>
            <person name="Riley R."/>
            <person name="Haridas S."/>
            <person name="Wolfe K.H."/>
            <person name="Lopes M.R."/>
            <person name="Hittinger C.T."/>
            <person name="Goker M."/>
            <person name="Salamov A."/>
            <person name="Wisecaver J."/>
            <person name="Long T.M."/>
            <person name="Aerts A.L."/>
            <person name="Barry K."/>
            <person name="Choi C."/>
            <person name="Clum A."/>
            <person name="Coughlan A.Y."/>
            <person name="Deshpande S."/>
            <person name="Douglass A.P."/>
            <person name="Hanson S.J."/>
            <person name="Klenk H.-P."/>
            <person name="Labutti K."/>
            <person name="Lapidus A."/>
            <person name="Lindquist E."/>
            <person name="Lipzen A."/>
            <person name="Meier-Kolthoff J.P."/>
            <person name="Ohm R.A."/>
            <person name="Otillar R.P."/>
            <person name="Pangilinan J."/>
            <person name="Peng Y."/>
            <person name="Rokas A."/>
            <person name="Rosa C.A."/>
            <person name="Scheuner C."/>
            <person name="Sibirny A.A."/>
            <person name="Slot J.C."/>
            <person name="Stielow J.B."/>
            <person name="Sun H."/>
            <person name="Kurtzman C.P."/>
            <person name="Blackwell M."/>
            <person name="Jeffries T.W."/>
            <person name="Grigoriev I.V."/>
        </authorList>
    </citation>
    <scope>NUCLEOTIDE SEQUENCE [LARGE SCALE GENOMIC DNA]</scope>
    <source>
        <strain evidence="13">NRRL Y-17796</strain>
    </source>
</reference>